<dbReference type="EMBL" id="BRYB01000954">
    <property type="protein sequence ID" value="GMI40795.1"/>
    <property type="molecule type" value="Genomic_DNA"/>
</dbReference>
<name>A0ABQ6N691_9STRA</name>
<dbReference type="InterPro" id="IPR051061">
    <property type="entry name" value="Zinc_finger_trans_reg"/>
</dbReference>
<comment type="subcellular location">
    <subcellularLocation>
        <location evidence="1">Nucleus</location>
    </subcellularLocation>
</comment>
<feature type="domain" description="C2H2-type" evidence="10">
    <location>
        <begin position="203"/>
        <end position="228"/>
    </location>
</feature>
<dbReference type="InterPro" id="IPR013083">
    <property type="entry name" value="Znf_RING/FYVE/PHD"/>
</dbReference>
<keyword evidence="6" id="KW-0804">Transcription</keyword>
<keyword evidence="4" id="KW-0862">Zinc</keyword>
<dbReference type="PANTHER" id="PTHR46179">
    <property type="entry name" value="ZINC FINGER PROTEIN"/>
    <property type="match status" value="1"/>
</dbReference>
<evidence type="ECO:0000256" key="8">
    <source>
        <dbReference type="SAM" id="Coils"/>
    </source>
</evidence>
<feature type="region of interest" description="Disordered" evidence="9">
    <location>
        <begin position="1"/>
        <end position="42"/>
    </location>
</feature>
<evidence type="ECO:0000313" key="12">
    <source>
        <dbReference type="Proteomes" id="UP001165060"/>
    </source>
</evidence>
<keyword evidence="7" id="KW-0539">Nucleus</keyword>
<evidence type="ECO:0000256" key="2">
    <source>
        <dbReference type="ARBA" id="ARBA00022723"/>
    </source>
</evidence>
<dbReference type="InterPro" id="IPR013087">
    <property type="entry name" value="Znf_C2H2_type"/>
</dbReference>
<keyword evidence="12" id="KW-1185">Reference proteome</keyword>
<evidence type="ECO:0000256" key="1">
    <source>
        <dbReference type="ARBA" id="ARBA00004123"/>
    </source>
</evidence>
<evidence type="ECO:0000259" key="10">
    <source>
        <dbReference type="SMART" id="SM00355"/>
    </source>
</evidence>
<evidence type="ECO:0000256" key="5">
    <source>
        <dbReference type="ARBA" id="ARBA00023015"/>
    </source>
</evidence>
<comment type="caution">
    <text evidence="11">The sequence shown here is derived from an EMBL/GenBank/DDBJ whole genome shotgun (WGS) entry which is preliminary data.</text>
</comment>
<gene>
    <name evidence="11" type="ORF">TeGR_g7444</name>
</gene>
<evidence type="ECO:0000256" key="6">
    <source>
        <dbReference type="ARBA" id="ARBA00023163"/>
    </source>
</evidence>
<evidence type="ECO:0000313" key="11">
    <source>
        <dbReference type="EMBL" id="GMI40795.1"/>
    </source>
</evidence>
<keyword evidence="5" id="KW-0805">Transcription regulation</keyword>
<evidence type="ECO:0000256" key="9">
    <source>
        <dbReference type="SAM" id="MobiDB-lite"/>
    </source>
</evidence>
<dbReference type="PANTHER" id="PTHR46179:SF13">
    <property type="entry name" value="C2H2-TYPE DOMAIN-CONTAINING PROTEIN"/>
    <property type="match status" value="1"/>
</dbReference>
<feature type="compositionally biased region" description="Pro residues" evidence="9">
    <location>
        <begin position="1"/>
        <end position="22"/>
    </location>
</feature>
<feature type="domain" description="C2H2-type" evidence="10">
    <location>
        <begin position="235"/>
        <end position="261"/>
    </location>
</feature>
<sequence>MVETTIPPPERSSPSPSPPSSSPAPRDSLPEGRRSRGASSRLADANFVAAQPFKPAKTKVPQAGGAKPLFLCSEAGCGYTARTGGNMKQHKQNIHNIDVTWHHCNIPPCSCRAKAQSWIKKHKMQVHDIDVVWHYCDFPECEYRTKQQQHIKEHKMHKHDVDITWHFCEEVSGAGNKCDFKAKTQKQIKQHRINVHNLGVVWHYCDQAGCKYQAKRMAEIKLHKMQKHNIGVIWHYCVGGGGCEFRAKTKSDLNRHSRRRHSLNMVGVVAPKVDTKKILGEDTVVGEKQVKAVEFAAMKKKKEVENEHKLAVAQREAHTKQREIKMAAAETADRRAAAVVERKEKAAAAKRAEKEREGGGRVTPVPIVELEPAPLAVAAPVVPVPNKKGTSKAARRNSHKKRVPVAPVTPLALTLSTAAEILAQEEEYSKIVLCDGCDREVHLSELGLDNVPEGDFFCDRCDAPGMGVTLAPVNLVQEVGGGGGGGGAEVDAIASLLFLSK</sequence>
<protein>
    <recommendedName>
        <fullName evidence="10">C2H2-type domain-containing protein</fullName>
    </recommendedName>
</protein>
<dbReference type="SMART" id="SM00355">
    <property type="entry name" value="ZnF_C2H2"/>
    <property type="match status" value="6"/>
</dbReference>
<keyword evidence="3" id="KW-0863">Zinc-finger</keyword>
<keyword evidence="8" id="KW-0175">Coiled coil</keyword>
<dbReference type="Gene3D" id="3.30.40.10">
    <property type="entry name" value="Zinc/RING finger domain, C3HC4 (zinc finger)"/>
    <property type="match status" value="1"/>
</dbReference>
<organism evidence="11 12">
    <name type="scientific">Tetraparma gracilis</name>
    <dbReference type="NCBI Taxonomy" id="2962635"/>
    <lineage>
        <taxon>Eukaryota</taxon>
        <taxon>Sar</taxon>
        <taxon>Stramenopiles</taxon>
        <taxon>Ochrophyta</taxon>
        <taxon>Bolidophyceae</taxon>
        <taxon>Parmales</taxon>
        <taxon>Triparmaceae</taxon>
        <taxon>Tetraparma</taxon>
    </lineage>
</organism>
<reference evidence="11 12" key="1">
    <citation type="journal article" date="2023" name="Commun. Biol.">
        <title>Genome analysis of Parmales, the sister group of diatoms, reveals the evolutionary specialization of diatoms from phago-mixotrophs to photoautotrophs.</title>
        <authorList>
            <person name="Ban H."/>
            <person name="Sato S."/>
            <person name="Yoshikawa S."/>
            <person name="Yamada K."/>
            <person name="Nakamura Y."/>
            <person name="Ichinomiya M."/>
            <person name="Sato N."/>
            <person name="Blanc-Mathieu R."/>
            <person name="Endo H."/>
            <person name="Kuwata A."/>
            <person name="Ogata H."/>
        </authorList>
    </citation>
    <scope>NUCLEOTIDE SEQUENCE [LARGE SCALE GENOMIC DNA]</scope>
</reference>
<feature type="domain" description="C2H2-type" evidence="10">
    <location>
        <begin position="70"/>
        <end position="95"/>
    </location>
</feature>
<dbReference type="SUPFAM" id="SSF57903">
    <property type="entry name" value="FYVE/PHD zinc finger"/>
    <property type="match status" value="1"/>
</dbReference>
<proteinExistence type="predicted"/>
<feature type="domain" description="C2H2-type" evidence="10">
    <location>
        <begin position="102"/>
        <end position="127"/>
    </location>
</feature>
<accession>A0ABQ6N691</accession>
<feature type="domain" description="C2H2-type" evidence="10">
    <location>
        <begin position="134"/>
        <end position="159"/>
    </location>
</feature>
<feature type="domain" description="C2H2-type" evidence="10">
    <location>
        <begin position="166"/>
        <end position="196"/>
    </location>
</feature>
<evidence type="ECO:0000256" key="3">
    <source>
        <dbReference type="ARBA" id="ARBA00022771"/>
    </source>
</evidence>
<dbReference type="InterPro" id="IPR011011">
    <property type="entry name" value="Znf_FYVE_PHD"/>
</dbReference>
<dbReference type="Proteomes" id="UP001165060">
    <property type="component" value="Unassembled WGS sequence"/>
</dbReference>
<evidence type="ECO:0000256" key="7">
    <source>
        <dbReference type="ARBA" id="ARBA00023242"/>
    </source>
</evidence>
<evidence type="ECO:0000256" key="4">
    <source>
        <dbReference type="ARBA" id="ARBA00022833"/>
    </source>
</evidence>
<keyword evidence="2" id="KW-0479">Metal-binding</keyword>
<feature type="coiled-coil region" evidence="8">
    <location>
        <begin position="301"/>
        <end position="330"/>
    </location>
</feature>